<dbReference type="Pfam" id="PF25597">
    <property type="entry name" value="SH3_retrovirus"/>
    <property type="match status" value="1"/>
</dbReference>
<reference evidence="4" key="2">
    <citation type="submission" date="2022-01" db="EMBL/GenBank/DDBJ databases">
        <authorList>
            <person name="Yamashiro T."/>
            <person name="Shiraishi A."/>
            <person name="Satake H."/>
            <person name="Nakayama K."/>
        </authorList>
    </citation>
    <scope>NUCLEOTIDE SEQUENCE</scope>
</reference>
<feature type="region of interest" description="Disordered" evidence="1">
    <location>
        <begin position="331"/>
        <end position="353"/>
    </location>
</feature>
<dbReference type="InterPro" id="IPR057670">
    <property type="entry name" value="SH3_retrovirus"/>
</dbReference>
<keyword evidence="5" id="KW-1185">Reference proteome</keyword>
<evidence type="ECO:0000313" key="5">
    <source>
        <dbReference type="Proteomes" id="UP001151760"/>
    </source>
</evidence>
<sequence>MVRSMMNLTTLPLSFWDYALESATRILNMVPTKKRDTPDKLEQRSVKCIFIGYPKETMGYYFYFSPENKIVVASRKLDSESDKWIDAINAEIQSMMDNMIWQMHVKTTFLNGYLDEDIYMVQPEGFVDPKHQKVCKLQRSIYSLKASHQEAVINDLMRNSKCFSMKDLEEAAFILGIKIYRDRSKRLDEKSVVVVRPVNTWHRWDETCLLDIIVIKSTDVVGMVLRVERKLFVIEQPISLASPTDSEYLRSGMRYMIHNEELKSMFEKQVGVEWFDLIQTFHACKLDEGKPVGPYHNMGKTVGELHAMLNEYKKGLPKKAETPQVMMIKGGKIQKSNKKSLKSKGKGKANGKGKDKLVISLSLKNPKPSAKEHPAKDDTCHHCIEVGQCKRNCPAYLAELIKKKKQVGTASSSDVFIIELFSFPTKSSVYDTKFGSYLFVTPKQGFRIEKKLKQDRLYSYNSAFILLALCSRVCKHRISIWFLTNKVDKTPYELWYGKVPNLSYLKVWGCEALVKRDTPDKLEQRSVKCDLQDLPKWKRWGPKDRIELQTLILNIEIEAMNAEIQFSMMDNYGRGPGRNLPPGCKTVKDQGRNGYIPHLKFVRNRFILEINIYRDRSKRLIGLCQNAYMDKILKRYKMDNSKRGHIPMQERLDLNKSQEPGEPHWTAVKNILKYLRNTKDMFLVYGGNPSTELRVECYCDAGFETDRDDTKSQTGYVFILNGGAVDWKSSKQSNQLQCLLLNREYIAASEAAMEAVWIRKFISGLGIVPTINEPLNMYCDNSAAVHYANEPGVQKGARTTIKEISLYVRECV</sequence>
<evidence type="ECO:0000256" key="1">
    <source>
        <dbReference type="SAM" id="MobiDB-lite"/>
    </source>
</evidence>
<dbReference type="Proteomes" id="UP001151760">
    <property type="component" value="Unassembled WGS sequence"/>
</dbReference>
<feature type="domain" description="Reverse transcriptase Ty1/copia-type" evidence="2">
    <location>
        <begin position="94"/>
        <end position="146"/>
    </location>
</feature>
<name>A0ABQ5HS58_9ASTR</name>
<proteinExistence type="predicted"/>
<protein>
    <submittedName>
        <fullName evidence="4">Retrotransposon protein, putative, ty1-copia subclass</fullName>
    </submittedName>
</protein>
<dbReference type="Pfam" id="PF07727">
    <property type="entry name" value="RVT_2"/>
    <property type="match status" value="1"/>
</dbReference>
<comment type="caution">
    <text evidence="4">The sequence shown here is derived from an EMBL/GenBank/DDBJ whole genome shotgun (WGS) entry which is preliminary data.</text>
</comment>
<evidence type="ECO:0000259" key="3">
    <source>
        <dbReference type="Pfam" id="PF25597"/>
    </source>
</evidence>
<evidence type="ECO:0000259" key="2">
    <source>
        <dbReference type="Pfam" id="PF07727"/>
    </source>
</evidence>
<accession>A0ABQ5HS58</accession>
<feature type="compositionally biased region" description="Basic residues" evidence="1">
    <location>
        <begin position="335"/>
        <end position="351"/>
    </location>
</feature>
<feature type="domain" description="Retroviral polymerase SH3-like" evidence="3">
    <location>
        <begin position="31"/>
        <end position="73"/>
    </location>
</feature>
<dbReference type="EMBL" id="BQNB010019950">
    <property type="protein sequence ID" value="GJT90726.1"/>
    <property type="molecule type" value="Genomic_DNA"/>
</dbReference>
<dbReference type="InterPro" id="IPR013103">
    <property type="entry name" value="RVT_2"/>
</dbReference>
<dbReference type="CDD" id="cd09272">
    <property type="entry name" value="RNase_HI_RT_Ty1"/>
    <property type="match status" value="1"/>
</dbReference>
<organism evidence="4 5">
    <name type="scientific">Tanacetum coccineum</name>
    <dbReference type="NCBI Taxonomy" id="301880"/>
    <lineage>
        <taxon>Eukaryota</taxon>
        <taxon>Viridiplantae</taxon>
        <taxon>Streptophyta</taxon>
        <taxon>Embryophyta</taxon>
        <taxon>Tracheophyta</taxon>
        <taxon>Spermatophyta</taxon>
        <taxon>Magnoliopsida</taxon>
        <taxon>eudicotyledons</taxon>
        <taxon>Gunneridae</taxon>
        <taxon>Pentapetalae</taxon>
        <taxon>asterids</taxon>
        <taxon>campanulids</taxon>
        <taxon>Asterales</taxon>
        <taxon>Asteraceae</taxon>
        <taxon>Asteroideae</taxon>
        <taxon>Anthemideae</taxon>
        <taxon>Anthemidinae</taxon>
        <taxon>Tanacetum</taxon>
    </lineage>
</organism>
<gene>
    <name evidence="4" type="ORF">Tco_1079571</name>
</gene>
<reference evidence="4" key="1">
    <citation type="journal article" date="2022" name="Int. J. Mol. Sci.">
        <title>Draft Genome of Tanacetum Coccineum: Genomic Comparison of Closely Related Tanacetum-Family Plants.</title>
        <authorList>
            <person name="Yamashiro T."/>
            <person name="Shiraishi A."/>
            <person name="Nakayama K."/>
            <person name="Satake H."/>
        </authorList>
    </citation>
    <scope>NUCLEOTIDE SEQUENCE</scope>
</reference>
<dbReference type="PANTHER" id="PTHR11439:SF496">
    <property type="entry name" value="RNA-DIRECTED DNA POLYMERASE"/>
    <property type="match status" value="1"/>
</dbReference>
<evidence type="ECO:0000313" key="4">
    <source>
        <dbReference type="EMBL" id="GJT90726.1"/>
    </source>
</evidence>
<dbReference type="PANTHER" id="PTHR11439">
    <property type="entry name" value="GAG-POL-RELATED RETROTRANSPOSON"/>
    <property type="match status" value="1"/>
</dbReference>